<accession>A0A9Q9CB00</accession>
<dbReference type="InterPro" id="IPR023393">
    <property type="entry name" value="START-like_dom_sf"/>
</dbReference>
<name>A0A9Q9CB00_ENCHE</name>
<evidence type="ECO:0000313" key="1">
    <source>
        <dbReference type="EMBL" id="UTX43603.1"/>
    </source>
</evidence>
<organism evidence="1 2">
    <name type="scientific">Encephalitozoon hellem</name>
    <name type="common">Microsporidian parasite</name>
    <dbReference type="NCBI Taxonomy" id="27973"/>
    <lineage>
        <taxon>Eukaryota</taxon>
        <taxon>Fungi</taxon>
        <taxon>Fungi incertae sedis</taxon>
        <taxon>Microsporidia</taxon>
        <taxon>Unikaryonidae</taxon>
        <taxon>Encephalitozoon</taxon>
    </lineage>
</organism>
<evidence type="ECO:0008006" key="3">
    <source>
        <dbReference type="Google" id="ProtNLM"/>
    </source>
</evidence>
<reference evidence="1" key="1">
    <citation type="submission" date="2022-10" db="EMBL/GenBank/DDBJ databases">
        <title>Encephalitozoon hellem ATCC 50604 Complete Genome.</title>
        <authorList>
            <person name="Mascarenhas dos Santos A.C."/>
            <person name="Julian A.T."/>
            <person name="Pombert J.-F."/>
        </authorList>
    </citation>
    <scope>NUCLEOTIDE SEQUENCE</scope>
    <source>
        <strain evidence="1">ATCC 50604</strain>
    </source>
</reference>
<dbReference type="Gene3D" id="3.30.530.20">
    <property type="match status" value="1"/>
</dbReference>
<protein>
    <recommendedName>
        <fullName evidence="3">Hsp90 ATPase activator</fullName>
    </recommendedName>
</protein>
<dbReference type="AlphaFoldDB" id="A0A9Q9CB00"/>
<dbReference type="EMBL" id="CP075153">
    <property type="protein sequence ID" value="UTX43603.1"/>
    <property type="molecule type" value="Genomic_DNA"/>
</dbReference>
<evidence type="ECO:0000313" key="2">
    <source>
        <dbReference type="Proteomes" id="UP001059546"/>
    </source>
</evidence>
<proteinExistence type="predicted"/>
<gene>
    <name evidence="1" type="ORF">GPU96_07g13640</name>
</gene>
<dbReference type="Proteomes" id="UP001059546">
    <property type="component" value="Chromosome VII"/>
</dbReference>
<sequence>MEEKRSNYHWAESDLSGWAKDKIKEALETRDYKVYEMDVMVKICQRMNTLGLVYMISFECTKDGRHCGVRNFYSVSERADGMEDFGWFPEFFKEMESEAVLKFGNRVLDINKEVGERKPCTRKIAAEEAKAIDVTYKATINCEVGELKNFILSKEYVSMWTGHRASFEGDDILIDNVVIRELREEDGEIKMKWRLKEWNSFTEVRILLEEFLNSSKVTLRQKNVPIKEEGSVRMWWNERVFVPITACFGFVLKPSE</sequence>